<dbReference type="AlphaFoldDB" id="A0A1A9KLU5"/>
<proteinExistence type="predicted"/>
<protein>
    <submittedName>
        <fullName evidence="1">Uncharacterized protein</fullName>
    </submittedName>
</protein>
<dbReference type="EMBL" id="CP015878">
    <property type="protein sequence ID" value="ANI18100.1"/>
    <property type="molecule type" value="Genomic_DNA"/>
</dbReference>
<dbReference type="RefSeq" id="WP_064584857.1">
    <property type="nucleotide sequence ID" value="NZ_CP015878.1"/>
</dbReference>
<reference evidence="1 2" key="1">
    <citation type="submission" date="2016-05" db="EMBL/GenBank/DDBJ databases">
        <title>Genome Sequence of Pseudomonas citronellolis Strain SJTE-3, an Estrogens and Persistent Organic Pollutants degradation strain.</title>
        <authorList>
            <person name="Liang R."/>
        </authorList>
    </citation>
    <scope>NUCLEOTIDE SEQUENCE [LARGE SCALE GENOMIC DNA]</scope>
    <source>
        <strain evidence="1 2">SJTE-3</strain>
    </source>
</reference>
<name>A0A1A9KLU5_9PSED</name>
<evidence type="ECO:0000313" key="1">
    <source>
        <dbReference type="EMBL" id="ANI18100.1"/>
    </source>
</evidence>
<sequence length="73" mass="8406">MENDKILTLEQAFCAMFYFLEHEYELTKSDEIAIILSSLDWTVLSDNSGPPDPAAWDDWLEAVKKAKKDNPAW</sequence>
<accession>A0A1A9KLU5</accession>
<evidence type="ECO:0000313" key="2">
    <source>
        <dbReference type="Proteomes" id="UP000077748"/>
    </source>
</evidence>
<gene>
    <name evidence="1" type="ORF">A9C11_30675</name>
</gene>
<dbReference type="Proteomes" id="UP000077748">
    <property type="component" value="Chromosome"/>
</dbReference>
<organism evidence="1 2">
    <name type="scientific">Pseudomonas citronellolis</name>
    <dbReference type="NCBI Taxonomy" id="53408"/>
    <lineage>
        <taxon>Bacteria</taxon>
        <taxon>Pseudomonadati</taxon>
        <taxon>Pseudomonadota</taxon>
        <taxon>Gammaproteobacteria</taxon>
        <taxon>Pseudomonadales</taxon>
        <taxon>Pseudomonadaceae</taxon>
        <taxon>Pseudomonas</taxon>
    </lineage>
</organism>